<dbReference type="Gene3D" id="3.40.50.1110">
    <property type="entry name" value="SGNH hydrolase"/>
    <property type="match status" value="3"/>
</dbReference>
<dbReference type="GO" id="GO:0016042">
    <property type="term" value="P:lipid catabolic process"/>
    <property type="evidence" value="ECO:0007669"/>
    <property type="project" value="UniProtKB-KW"/>
</dbReference>
<evidence type="ECO:0000256" key="5">
    <source>
        <dbReference type="ARBA" id="ARBA00022525"/>
    </source>
</evidence>
<dbReference type="InterPro" id="IPR011763">
    <property type="entry name" value="COA_CT_C"/>
</dbReference>
<evidence type="ECO:0000256" key="2">
    <source>
        <dbReference type="ARBA" id="ARBA00008668"/>
    </source>
</evidence>
<dbReference type="InterPro" id="IPR001095">
    <property type="entry name" value="Acetyl_CoA_COase_a_su"/>
</dbReference>
<dbReference type="SUPFAM" id="SSF52096">
    <property type="entry name" value="ClpP/crotonase"/>
    <property type="match status" value="1"/>
</dbReference>
<protein>
    <recommendedName>
        <fullName evidence="3">acetyl-CoA carboxytransferase</fullName>
        <ecNumber evidence="3">2.1.3.15</ecNumber>
    </recommendedName>
</protein>
<evidence type="ECO:0000256" key="7">
    <source>
        <dbReference type="ARBA" id="ARBA00022741"/>
    </source>
</evidence>
<organism evidence="16 17">
    <name type="scientific">Chenopodium quinoa</name>
    <name type="common">Quinoa</name>
    <dbReference type="NCBI Taxonomy" id="63459"/>
    <lineage>
        <taxon>Eukaryota</taxon>
        <taxon>Viridiplantae</taxon>
        <taxon>Streptophyta</taxon>
        <taxon>Embryophyta</taxon>
        <taxon>Tracheophyta</taxon>
        <taxon>Spermatophyta</taxon>
        <taxon>Magnoliopsida</taxon>
        <taxon>eudicotyledons</taxon>
        <taxon>Gunneridae</taxon>
        <taxon>Pentapetalae</taxon>
        <taxon>Caryophyllales</taxon>
        <taxon>Chenopodiaceae</taxon>
        <taxon>Chenopodioideae</taxon>
        <taxon>Atripliceae</taxon>
        <taxon>Chenopodium</taxon>
    </lineage>
</organism>
<keyword evidence="11" id="KW-0442">Lipid degradation</keyword>
<dbReference type="GO" id="GO:0005576">
    <property type="term" value="C:extracellular region"/>
    <property type="evidence" value="ECO:0007669"/>
    <property type="project" value="UniProtKB-SubCell"/>
</dbReference>
<evidence type="ECO:0000313" key="17">
    <source>
        <dbReference type="Proteomes" id="UP000596660"/>
    </source>
</evidence>
<sequence>MFIFGSPVVDNGNNNNLNGSTSKANFLPYGIDFNVGPTKATGRFSNGKNIADLIGDHLKLPLIPSFANTQTQGDSILYGVNFGSRGSGILNETGAILISTCEGDRKLKYADHHGFLVITLIDTPRAYADLKSEELGQGEAIAQNIRSMFGLRVPVISIVTGEGGFGGALAICCCNKLFMLENPAFYVASANNKPKNGGSGFKGMFIFGSSVVDNGYNNNLNDSTSKANFLPYGLSNVNDPCCELTSNGSSCKVNGTTCDDRKRYAFFDLIHYTESASAILAAKLPLIPCFADTQTQRDAILNGVNFGSGGSGILDESGLVAGRVISLNEQITNFEAVTLPKLEIQLGCQRTEILPDYLFLLGAGNNDYLLNYFLLGQLTQTPQAFAAKLISAYSAQLKRLYNLGARNFLLLSVYPLGCSPVVSKGQGCLPGPNAVITIFYDQLISMVNQVKPQLPGSNFIVINSVKIITDIINNANSTGFSNVSGPCCEVSLNGLSCKENGNVCDDRSSYVYFDGQHNTESLSAVIANKAYTSRYQSEAYPINLHELAQTHL</sequence>
<dbReference type="EnsemblPlants" id="AUR62023593-RA">
    <property type="protein sequence ID" value="AUR62023593-RA:cds"/>
    <property type="gene ID" value="AUR62023593"/>
</dbReference>
<dbReference type="GO" id="GO:0006633">
    <property type="term" value="P:fatty acid biosynthetic process"/>
    <property type="evidence" value="ECO:0007669"/>
    <property type="project" value="UniProtKB-KW"/>
</dbReference>
<reference evidence="16" key="1">
    <citation type="journal article" date="2017" name="Nature">
        <title>The genome of Chenopodium quinoa.</title>
        <authorList>
            <person name="Jarvis D.E."/>
            <person name="Ho Y.S."/>
            <person name="Lightfoot D.J."/>
            <person name="Schmoeckel S.M."/>
            <person name="Li B."/>
            <person name="Borm T.J.A."/>
            <person name="Ohyanagi H."/>
            <person name="Mineta K."/>
            <person name="Michell C.T."/>
            <person name="Saber N."/>
            <person name="Kharbatia N.M."/>
            <person name="Rupper R.R."/>
            <person name="Sharp A.R."/>
            <person name="Dally N."/>
            <person name="Boughton B.A."/>
            <person name="Woo Y.H."/>
            <person name="Gao G."/>
            <person name="Schijlen E.G.W.M."/>
            <person name="Guo X."/>
            <person name="Momin A.A."/>
            <person name="Negrao S."/>
            <person name="Al-Babili S."/>
            <person name="Gehring C."/>
            <person name="Roessner U."/>
            <person name="Jung C."/>
            <person name="Murphy K."/>
            <person name="Arold S.T."/>
            <person name="Gojobori T."/>
            <person name="van der Linden C.G."/>
            <person name="van Loo E.N."/>
            <person name="Jellen E.N."/>
            <person name="Maughan P.J."/>
            <person name="Tester M."/>
        </authorList>
    </citation>
    <scope>NUCLEOTIDE SEQUENCE [LARGE SCALE GENOMIC DNA]</scope>
    <source>
        <strain evidence="16">cv. PI 614886</strain>
    </source>
</reference>
<evidence type="ECO:0000259" key="15">
    <source>
        <dbReference type="PROSITE" id="PS50989"/>
    </source>
</evidence>
<reference evidence="16" key="2">
    <citation type="submission" date="2021-03" db="UniProtKB">
        <authorList>
            <consortium name="EnsemblPlants"/>
        </authorList>
    </citation>
    <scope>IDENTIFICATION</scope>
</reference>
<evidence type="ECO:0000256" key="6">
    <source>
        <dbReference type="ARBA" id="ARBA00022729"/>
    </source>
</evidence>
<keyword evidence="6" id="KW-0732">Signal</keyword>
<accession>A0A803M570</accession>
<evidence type="ECO:0000256" key="14">
    <source>
        <dbReference type="ARBA" id="ARBA00049152"/>
    </source>
</evidence>
<name>A0A803M570_CHEQI</name>
<comment type="catalytic activity">
    <reaction evidence="14">
        <text>N(6)-carboxybiotinyl-L-lysyl-[protein] + acetyl-CoA = N(6)-biotinyl-L-lysyl-[protein] + malonyl-CoA</text>
        <dbReference type="Rhea" id="RHEA:54728"/>
        <dbReference type="Rhea" id="RHEA-COMP:10505"/>
        <dbReference type="Rhea" id="RHEA-COMP:10506"/>
        <dbReference type="ChEBI" id="CHEBI:57288"/>
        <dbReference type="ChEBI" id="CHEBI:57384"/>
        <dbReference type="ChEBI" id="CHEBI:83144"/>
        <dbReference type="ChEBI" id="CHEBI:83145"/>
        <dbReference type="EC" id="2.1.3.15"/>
    </reaction>
</comment>
<comment type="similarity">
    <text evidence="2">Belongs to the 'GDSL' lipolytic enzyme family.</text>
</comment>
<evidence type="ECO:0000256" key="10">
    <source>
        <dbReference type="ARBA" id="ARBA00022840"/>
    </source>
</evidence>
<dbReference type="GO" id="GO:0003989">
    <property type="term" value="F:acetyl-CoA carboxylase activity"/>
    <property type="evidence" value="ECO:0007669"/>
    <property type="project" value="InterPro"/>
</dbReference>
<dbReference type="PRINTS" id="PR01069">
    <property type="entry name" value="ACCCTRFRASEA"/>
</dbReference>
<evidence type="ECO:0000256" key="3">
    <source>
        <dbReference type="ARBA" id="ARBA00011883"/>
    </source>
</evidence>
<proteinExistence type="inferred from homology"/>
<dbReference type="PANTHER" id="PTHR45650:SF2">
    <property type="entry name" value="OS06G0560700 PROTEIN"/>
    <property type="match status" value="1"/>
</dbReference>
<dbReference type="EC" id="2.1.3.15" evidence="3"/>
<evidence type="ECO:0000256" key="13">
    <source>
        <dbReference type="ARBA" id="ARBA00023160"/>
    </source>
</evidence>
<keyword evidence="10" id="KW-0067">ATP-binding</keyword>
<keyword evidence="9" id="KW-0276">Fatty acid metabolism</keyword>
<dbReference type="PROSITE" id="PS50989">
    <property type="entry name" value="COA_CT_CTER"/>
    <property type="match status" value="1"/>
</dbReference>
<evidence type="ECO:0000256" key="11">
    <source>
        <dbReference type="ARBA" id="ARBA00022963"/>
    </source>
</evidence>
<dbReference type="Gramene" id="AUR62023593-RA">
    <property type="protein sequence ID" value="AUR62023593-RA:cds"/>
    <property type="gene ID" value="AUR62023593"/>
</dbReference>
<dbReference type="GO" id="GO:2001295">
    <property type="term" value="P:malonyl-CoA biosynthetic process"/>
    <property type="evidence" value="ECO:0007669"/>
    <property type="project" value="UniProtKB-UniPathway"/>
</dbReference>
<evidence type="ECO:0000256" key="1">
    <source>
        <dbReference type="ARBA" id="ARBA00004613"/>
    </source>
</evidence>
<dbReference type="GO" id="GO:0005524">
    <property type="term" value="F:ATP binding"/>
    <property type="evidence" value="ECO:0007669"/>
    <property type="project" value="UniProtKB-KW"/>
</dbReference>
<keyword evidence="12" id="KW-0443">Lipid metabolism</keyword>
<comment type="subcellular location">
    <subcellularLocation>
        <location evidence="1">Secreted</location>
    </subcellularLocation>
</comment>
<dbReference type="Gene3D" id="3.90.226.10">
    <property type="entry name" value="2-enoyl-CoA Hydratase, Chain A, domain 1"/>
    <property type="match status" value="1"/>
</dbReference>
<dbReference type="PANTHER" id="PTHR45650">
    <property type="entry name" value="GDSL-LIKE LIPASE/ACYLHYDROLASE-RELATED"/>
    <property type="match status" value="1"/>
</dbReference>
<dbReference type="InterPro" id="IPR036514">
    <property type="entry name" value="SGNH_hydro_sf"/>
</dbReference>
<keyword evidence="7" id="KW-0547">Nucleotide-binding</keyword>
<keyword evidence="8" id="KW-0378">Hydrolase</keyword>
<dbReference type="AlphaFoldDB" id="A0A803M570"/>
<dbReference type="InterPro" id="IPR029045">
    <property type="entry name" value="ClpP/crotonase-like_dom_sf"/>
</dbReference>
<keyword evidence="13" id="KW-0275">Fatty acid biosynthesis</keyword>
<keyword evidence="17" id="KW-1185">Reference proteome</keyword>
<evidence type="ECO:0000256" key="4">
    <source>
        <dbReference type="ARBA" id="ARBA00022516"/>
    </source>
</evidence>
<dbReference type="InterPro" id="IPR001087">
    <property type="entry name" value="GDSL"/>
</dbReference>
<dbReference type="Pfam" id="PF00657">
    <property type="entry name" value="Lipase_GDSL"/>
    <property type="match status" value="1"/>
</dbReference>
<dbReference type="InterPro" id="IPR051238">
    <property type="entry name" value="GDSL_esterase/lipase"/>
</dbReference>
<dbReference type="GO" id="GO:0016788">
    <property type="term" value="F:hydrolase activity, acting on ester bonds"/>
    <property type="evidence" value="ECO:0007669"/>
    <property type="project" value="InterPro"/>
</dbReference>
<dbReference type="Proteomes" id="UP000596660">
    <property type="component" value="Unplaced"/>
</dbReference>
<dbReference type="Pfam" id="PF03255">
    <property type="entry name" value="ACCA"/>
    <property type="match status" value="1"/>
</dbReference>
<dbReference type="GO" id="GO:0016743">
    <property type="term" value="F:carboxyl- or carbamoyltransferase activity"/>
    <property type="evidence" value="ECO:0007669"/>
    <property type="project" value="InterPro"/>
</dbReference>
<evidence type="ECO:0000256" key="8">
    <source>
        <dbReference type="ARBA" id="ARBA00022801"/>
    </source>
</evidence>
<feature type="domain" description="CoA carboxyltransferase C-terminal" evidence="15">
    <location>
        <begin position="1"/>
        <end position="190"/>
    </location>
</feature>
<evidence type="ECO:0000256" key="9">
    <source>
        <dbReference type="ARBA" id="ARBA00022832"/>
    </source>
</evidence>
<keyword evidence="4" id="KW-0444">Lipid biosynthesis</keyword>
<evidence type="ECO:0000256" key="12">
    <source>
        <dbReference type="ARBA" id="ARBA00023098"/>
    </source>
</evidence>
<dbReference type="UniPathway" id="UPA00655">
    <property type="reaction ID" value="UER00711"/>
</dbReference>
<keyword evidence="5" id="KW-0964">Secreted</keyword>
<dbReference type="GO" id="GO:0009317">
    <property type="term" value="C:acetyl-CoA carboxylase complex"/>
    <property type="evidence" value="ECO:0007669"/>
    <property type="project" value="InterPro"/>
</dbReference>
<evidence type="ECO:0000313" key="16">
    <source>
        <dbReference type="EnsemblPlants" id="AUR62023593-RA:cds"/>
    </source>
</evidence>